<evidence type="ECO:0000313" key="13">
    <source>
        <dbReference type="EMBL" id="KAK2593976.1"/>
    </source>
</evidence>
<evidence type="ECO:0000313" key="14">
    <source>
        <dbReference type="Proteomes" id="UP001251528"/>
    </source>
</evidence>
<dbReference type="InterPro" id="IPR011992">
    <property type="entry name" value="EF-hand-dom_pair"/>
</dbReference>
<keyword evidence="9" id="KW-0496">Mitochondrion</keyword>
<evidence type="ECO:0000256" key="4">
    <source>
        <dbReference type="ARBA" id="ARBA00022723"/>
    </source>
</evidence>
<dbReference type="AlphaFoldDB" id="A0AAJ0CNH9"/>
<accession>A0AAJ0CNH9</accession>
<feature type="domain" description="EF-hand" evidence="12">
    <location>
        <begin position="89"/>
        <end position="124"/>
    </location>
</feature>
<keyword evidence="2" id="KW-0813">Transport</keyword>
<dbReference type="SMART" id="SM00054">
    <property type="entry name" value="EFh"/>
    <property type="match status" value="4"/>
</dbReference>
<feature type="region of interest" description="Disordered" evidence="11">
    <location>
        <begin position="221"/>
        <end position="315"/>
    </location>
</feature>
<dbReference type="InterPro" id="IPR002048">
    <property type="entry name" value="EF_hand_dom"/>
</dbReference>
<proteinExistence type="predicted"/>
<evidence type="ECO:0000256" key="10">
    <source>
        <dbReference type="ARBA" id="ARBA00023136"/>
    </source>
</evidence>
<comment type="caution">
    <text evidence="13">The sequence shown here is derived from an EMBL/GenBank/DDBJ whole genome shotgun (WGS) entry which is preliminary data.</text>
</comment>
<keyword evidence="8" id="KW-1133">Transmembrane helix</keyword>
<evidence type="ECO:0000256" key="2">
    <source>
        <dbReference type="ARBA" id="ARBA00022448"/>
    </source>
</evidence>
<evidence type="ECO:0000256" key="3">
    <source>
        <dbReference type="ARBA" id="ARBA00022692"/>
    </source>
</evidence>
<feature type="domain" description="EF-hand" evidence="12">
    <location>
        <begin position="58"/>
        <end position="88"/>
    </location>
</feature>
<keyword evidence="3" id="KW-0812">Transmembrane</keyword>
<evidence type="ECO:0000256" key="11">
    <source>
        <dbReference type="SAM" id="MobiDB-lite"/>
    </source>
</evidence>
<keyword evidence="14" id="KW-1185">Reference proteome</keyword>
<sequence>MSVTKLVTDAEREFGESQNERDARVECLWSKLDPSAKGELDLKELQKGFRRIDHPLKNADTLLKQIMKEVDTNHDGKIQYEEFRVFVERAERQLFHLFHAIDKDGNGKLDATELQTAFRTAGLSVSSRRLEDFFHDLDRNNDGYVSFDEWRNFLLFMPAGNHDSRLKAVLSYYDSVVSVTPEGDSLVSDETLEGLGTDDLSTSSLFYSLFGSLVRVASPLPPSTISPESSSIPMKDTDSIESTREDAVPTASKRKMGSVVNASNDDGNSAGDATAKRRRLAATTSTESTKQVGDGTSGNHTDQTQSSTGIEKPQKKFKLTDFAPDPGYFLAGAIAGGVSRTATAPLDRLKVYLLVNTASSSDTAVAAIKQGRPVAVVKNALRPISDAVKDLFRNGGIRSFFAGKILSPFNK</sequence>
<dbReference type="SUPFAM" id="SSF47473">
    <property type="entry name" value="EF-hand"/>
    <property type="match status" value="1"/>
</dbReference>
<dbReference type="PRINTS" id="PR00926">
    <property type="entry name" value="MITOCARRIER"/>
</dbReference>
<dbReference type="Pfam" id="PF00153">
    <property type="entry name" value="Mito_carr"/>
    <property type="match status" value="1"/>
</dbReference>
<dbReference type="Pfam" id="PF13499">
    <property type="entry name" value="EF-hand_7"/>
    <property type="match status" value="2"/>
</dbReference>
<keyword evidence="4" id="KW-0479">Metal-binding</keyword>
<name>A0AAJ0CNH9_9HYPO</name>
<gene>
    <name evidence="13" type="ORF">QQS21_008335</name>
</gene>
<evidence type="ECO:0000259" key="12">
    <source>
        <dbReference type="PROSITE" id="PS50222"/>
    </source>
</evidence>
<dbReference type="PANTHER" id="PTHR34524">
    <property type="entry name" value="CALCYPHOSIN"/>
    <property type="match status" value="1"/>
</dbReference>
<evidence type="ECO:0000256" key="5">
    <source>
        <dbReference type="ARBA" id="ARBA00022737"/>
    </source>
</evidence>
<keyword evidence="7" id="KW-0106">Calcium</keyword>
<comment type="subcellular location">
    <subcellularLocation>
        <location evidence="1">Mitochondrion inner membrane</location>
        <topology evidence="1">Multi-pass membrane protein</topology>
    </subcellularLocation>
</comment>
<dbReference type="InterPro" id="IPR002067">
    <property type="entry name" value="MCP"/>
</dbReference>
<dbReference type="InterPro" id="IPR023395">
    <property type="entry name" value="MCP_dom_sf"/>
</dbReference>
<dbReference type="InterPro" id="IPR018247">
    <property type="entry name" value="EF_Hand_1_Ca_BS"/>
</dbReference>
<evidence type="ECO:0000256" key="8">
    <source>
        <dbReference type="ARBA" id="ARBA00022989"/>
    </source>
</evidence>
<dbReference type="EMBL" id="JASWJB010000187">
    <property type="protein sequence ID" value="KAK2593976.1"/>
    <property type="molecule type" value="Genomic_DNA"/>
</dbReference>
<feature type="compositionally biased region" description="Polar residues" evidence="11">
    <location>
        <begin position="297"/>
        <end position="309"/>
    </location>
</feature>
<dbReference type="PROSITE" id="PS50222">
    <property type="entry name" value="EF_HAND_2"/>
    <property type="match status" value="4"/>
</dbReference>
<feature type="domain" description="EF-hand" evidence="12">
    <location>
        <begin position="20"/>
        <end position="55"/>
    </location>
</feature>
<evidence type="ECO:0000256" key="7">
    <source>
        <dbReference type="ARBA" id="ARBA00022837"/>
    </source>
</evidence>
<protein>
    <recommendedName>
        <fullName evidence="12">EF-hand domain-containing protein</fullName>
    </recommendedName>
</protein>
<dbReference type="GO" id="GO:0005509">
    <property type="term" value="F:calcium ion binding"/>
    <property type="evidence" value="ECO:0007669"/>
    <property type="project" value="InterPro"/>
</dbReference>
<keyword evidence="6" id="KW-0999">Mitochondrion inner membrane</keyword>
<dbReference type="GO" id="GO:0055085">
    <property type="term" value="P:transmembrane transport"/>
    <property type="evidence" value="ECO:0007669"/>
    <property type="project" value="InterPro"/>
</dbReference>
<feature type="compositionally biased region" description="Basic and acidic residues" evidence="11">
    <location>
        <begin position="235"/>
        <end position="247"/>
    </location>
</feature>
<dbReference type="Gene3D" id="1.50.40.10">
    <property type="entry name" value="Mitochondrial carrier domain"/>
    <property type="match status" value="1"/>
</dbReference>
<dbReference type="Gene3D" id="1.10.238.10">
    <property type="entry name" value="EF-hand"/>
    <property type="match status" value="2"/>
</dbReference>
<organism evidence="13 14">
    <name type="scientific">Conoideocrella luteorostrata</name>
    <dbReference type="NCBI Taxonomy" id="1105319"/>
    <lineage>
        <taxon>Eukaryota</taxon>
        <taxon>Fungi</taxon>
        <taxon>Dikarya</taxon>
        <taxon>Ascomycota</taxon>
        <taxon>Pezizomycotina</taxon>
        <taxon>Sordariomycetes</taxon>
        <taxon>Hypocreomycetidae</taxon>
        <taxon>Hypocreales</taxon>
        <taxon>Clavicipitaceae</taxon>
        <taxon>Conoideocrella</taxon>
    </lineage>
</organism>
<dbReference type="InterPro" id="IPR018108">
    <property type="entry name" value="MCP_transmembrane"/>
</dbReference>
<dbReference type="PROSITE" id="PS00018">
    <property type="entry name" value="EF_HAND_1"/>
    <property type="match status" value="2"/>
</dbReference>
<dbReference type="GO" id="GO:0005743">
    <property type="term" value="C:mitochondrial inner membrane"/>
    <property type="evidence" value="ECO:0007669"/>
    <property type="project" value="UniProtKB-SubCell"/>
</dbReference>
<dbReference type="SUPFAM" id="SSF103506">
    <property type="entry name" value="Mitochondrial carrier"/>
    <property type="match status" value="1"/>
</dbReference>
<dbReference type="CDD" id="cd00051">
    <property type="entry name" value="EFh"/>
    <property type="match status" value="1"/>
</dbReference>
<evidence type="ECO:0000256" key="1">
    <source>
        <dbReference type="ARBA" id="ARBA00004448"/>
    </source>
</evidence>
<keyword evidence="10" id="KW-0472">Membrane</keyword>
<keyword evidence="5" id="KW-0677">Repeat</keyword>
<dbReference type="PANTHER" id="PTHR34524:SF6">
    <property type="entry name" value="CALCYPHOSINE LIKE"/>
    <property type="match status" value="1"/>
</dbReference>
<dbReference type="Proteomes" id="UP001251528">
    <property type="component" value="Unassembled WGS sequence"/>
</dbReference>
<feature type="domain" description="EF-hand" evidence="12">
    <location>
        <begin position="125"/>
        <end position="160"/>
    </location>
</feature>
<evidence type="ECO:0000256" key="9">
    <source>
        <dbReference type="ARBA" id="ARBA00023128"/>
    </source>
</evidence>
<dbReference type="InterPro" id="IPR051581">
    <property type="entry name" value="Ca-bind"/>
</dbReference>
<reference evidence="13" key="1">
    <citation type="submission" date="2023-06" db="EMBL/GenBank/DDBJ databases">
        <title>Conoideocrella luteorostrata (Hypocreales: Clavicipitaceae), a potential biocontrol fungus for elongate hemlock scale in United States Christmas tree production areas.</title>
        <authorList>
            <person name="Barrett H."/>
            <person name="Lovett B."/>
            <person name="Macias A.M."/>
            <person name="Stajich J.E."/>
            <person name="Kasson M.T."/>
        </authorList>
    </citation>
    <scope>NUCLEOTIDE SEQUENCE</scope>
    <source>
        <strain evidence="13">ARSEF 14590</strain>
    </source>
</reference>
<evidence type="ECO:0000256" key="6">
    <source>
        <dbReference type="ARBA" id="ARBA00022792"/>
    </source>
</evidence>